<dbReference type="InterPro" id="IPR050312">
    <property type="entry name" value="IolE/XylAMocC-like"/>
</dbReference>
<dbReference type="Proteomes" id="UP001157137">
    <property type="component" value="Unassembled WGS sequence"/>
</dbReference>
<name>A0AA37X3R6_9BACL</name>
<feature type="domain" description="Xylose isomerase-like TIM barrel" evidence="1">
    <location>
        <begin position="19"/>
        <end position="253"/>
    </location>
</feature>
<dbReference type="EMBL" id="BSRA01000001">
    <property type="protein sequence ID" value="GLV12532.1"/>
    <property type="molecule type" value="Genomic_DNA"/>
</dbReference>
<accession>A0AA37X3R6</accession>
<dbReference type="AlphaFoldDB" id="A0AA37X3R6"/>
<evidence type="ECO:0000313" key="2">
    <source>
        <dbReference type="EMBL" id="GLV12532.1"/>
    </source>
</evidence>
<dbReference type="Gene3D" id="3.20.20.150">
    <property type="entry name" value="Divalent-metal-dependent TIM barrel enzymes"/>
    <property type="match status" value="1"/>
</dbReference>
<comment type="caution">
    <text evidence="2">The sequence shown here is derived from an EMBL/GenBank/DDBJ whole genome shotgun (WGS) entry which is preliminary data.</text>
</comment>
<evidence type="ECO:0000259" key="1">
    <source>
        <dbReference type="Pfam" id="PF01261"/>
    </source>
</evidence>
<organism evidence="2 3">
    <name type="scientific">Alicyclobacillus hesperidum</name>
    <dbReference type="NCBI Taxonomy" id="89784"/>
    <lineage>
        <taxon>Bacteria</taxon>
        <taxon>Bacillati</taxon>
        <taxon>Bacillota</taxon>
        <taxon>Bacilli</taxon>
        <taxon>Bacillales</taxon>
        <taxon>Alicyclobacillaceae</taxon>
        <taxon>Alicyclobacillus</taxon>
    </lineage>
</organism>
<dbReference type="RefSeq" id="WP_284224943.1">
    <property type="nucleotide sequence ID" value="NZ_BSRA01000001.1"/>
</dbReference>
<dbReference type="InterPro" id="IPR036237">
    <property type="entry name" value="Xyl_isomerase-like_sf"/>
</dbReference>
<protein>
    <recommendedName>
        <fullName evidence="1">Xylose isomerase-like TIM barrel domain-containing protein</fullName>
    </recommendedName>
</protein>
<dbReference type="SUPFAM" id="SSF51658">
    <property type="entry name" value="Xylose isomerase-like"/>
    <property type="match status" value="1"/>
</dbReference>
<dbReference type="InterPro" id="IPR013022">
    <property type="entry name" value="Xyl_isomerase-like_TIM-brl"/>
</dbReference>
<dbReference type="Pfam" id="PF01261">
    <property type="entry name" value="AP_endonuc_2"/>
    <property type="match status" value="1"/>
</dbReference>
<evidence type="ECO:0000313" key="3">
    <source>
        <dbReference type="Proteomes" id="UP001157137"/>
    </source>
</evidence>
<dbReference type="PANTHER" id="PTHR12110">
    <property type="entry name" value="HYDROXYPYRUVATE ISOMERASE"/>
    <property type="match status" value="1"/>
</dbReference>
<proteinExistence type="predicted"/>
<reference evidence="2" key="1">
    <citation type="submission" date="2023-02" db="EMBL/GenBank/DDBJ databases">
        <title>Proposal of a novel subspecies: Alicyclobacillus hesperidum subspecies aegle.</title>
        <authorList>
            <person name="Goto K."/>
            <person name="Fujii T."/>
            <person name="Yasui K."/>
            <person name="Mochida K."/>
            <person name="Kato-Tanaka Y."/>
            <person name="Morohoshi S."/>
            <person name="An S.Y."/>
            <person name="Kasai H."/>
            <person name="Yokota A."/>
        </authorList>
    </citation>
    <scope>NUCLEOTIDE SEQUENCE</scope>
    <source>
        <strain evidence="2">DSM 12766</strain>
    </source>
</reference>
<gene>
    <name evidence="2" type="ORF">Heshes_02160</name>
</gene>
<sequence length="271" mass="30274">MRIAYSNLACPEWSIEEVFAKAVQFGFDGVEIRLLDGEVISPELDRDVQQRLKRLAVDSGVEMVGIGASTKFATAHEGERRQNVKELLQYIELAARLEVPFVRTFGGTFRADHLRDAQAVAYVADSLAQVAPRAEALGVAVLLETHDDFSHSSLVRDVVSQVGSSAIGALWDTHHPYRMGETVVETFENLNETLRHVHLKDARRVGDGWQLVAFNQGEVPVREIVQTLVAHGYDGVLCIEWERKWHPEIEAAETALPKHLAILQDYLANLE</sequence>